<dbReference type="SUPFAM" id="SSF51735">
    <property type="entry name" value="NAD(P)-binding Rossmann-fold domains"/>
    <property type="match status" value="1"/>
</dbReference>
<dbReference type="EMBL" id="CP030840">
    <property type="protein sequence ID" value="AXC13268.1"/>
    <property type="molecule type" value="Genomic_DNA"/>
</dbReference>
<organism evidence="2 3">
    <name type="scientific">Acidisarcina polymorpha</name>
    <dbReference type="NCBI Taxonomy" id="2211140"/>
    <lineage>
        <taxon>Bacteria</taxon>
        <taxon>Pseudomonadati</taxon>
        <taxon>Acidobacteriota</taxon>
        <taxon>Terriglobia</taxon>
        <taxon>Terriglobales</taxon>
        <taxon>Acidobacteriaceae</taxon>
        <taxon>Acidisarcina</taxon>
    </lineage>
</organism>
<reference evidence="2 3" key="1">
    <citation type="journal article" date="2018" name="Front. Microbiol.">
        <title>Hydrolytic Capabilities as a Key to Environmental Success: Chitinolytic and Cellulolytic Acidobacteria From Acidic Sub-arctic Soils and Boreal Peatlands.</title>
        <authorList>
            <person name="Belova S.E."/>
            <person name="Ravin N.V."/>
            <person name="Pankratov T.A."/>
            <person name="Rakitin A.L."/>
            <person name="Ivanova A.A."/>
            <person name="Beletsky A.V."/>
            <person name="Mardanov A.V."/>
            <person name="Sinninghe Damste J.S."/>
            <person name="Dedysh S.N."/>
        </authorList>
    </citation>
    <scope>NUCLEOTIDE SEQUENCE [LARGE SCALE GENOMIC DNA]</scope>
    <source>
        <strain evidence="2 3">SBC82</strain>
    </source>
</reference>
<dbReference type="Gene3D" id="3.40.50.720">
    <property type="entry name" value="NAD(P)-binding Rossmann-like Domain"/>
    <property type="match status" value="1"/>
</dbReference>
<gene>
    <name evidence="2" type="ORF">ACPOL_3989</name>
</gene>
<dbReference type="InterPro" id="IPR002347">
    <property type="entry name" value="SDR_fam"/>
</dbReference>
<evidence type="ECO:0000313" key="3">
    <source>
        <dbReference type="Proteomes" id="UP000253606"/>
    </source>
</evidence>
<evidence type="ECO:0000313" key="2">
    <source>
        <dbReference type="EMBL" id="AXC13268.1"/>
    </source>
</evidence>
<dbReference type="Pfam" id="PF00106">
    <property type="entry name" value="adh_short"/>
    <property type="match status" value="1"/>
</dbReference>
<sequence>MPVYLSGEEFTPYSNKVALITESNRGIGFETARQLGRQGVAVIVTERTSKKAADTALKLQEEGIQAPGVTLYIT</sequence>
<proteinExistence type="inferred from homology"/>
<keyword evidence="3" id="KW-1185">Reference proteome</keyword>
<dbReference type="AlphaFoldDB" id="A0A2Z5G2E9"/>
<accession>A0A2Z5G2E9</accession>
<dbReference type="PANTHER" id="PTHR43943">
    <property type="entry name" value="DEHYDROGENASE/REDUCTASE (SDR FAMILY) MEMBER 4"/>
    <property type="match status" value="1"/>
</dbReference>
<dbReference type="PANTHER" id="PTHR43943:SF2">
    <property type="entry name" value="DEHYDROGENASE_REDUCTASE 4"/>
    <property type="match status" value="1"/>
</dbReference>
<dbReference type="RefSeq" id="WP_161557428.1">
    <property type="nucleotide sequence ID" value="NZ_CP030840.1"/>
</dbReference>
<name>A0A2Z5G2E9_9BACT</name>
<dbReference type="InterPro" id="IPR036291">
    <property type="entry name" value="NAD(P)-bd_dom_sf"/>
</dbReference>
<protein>
    <submittedName>
        <fullName evidence="2">3-oxoacyl-[acyl-carrier protein] reductase</fullName>
    </submittedName>
</protein>
<comment type="similarity">
    <text evidence="1">Belongs to the short-chain dehydrogenases/reductases (SDR) family.</text>
</comment>
<dbReference type="Proteomes" id="UP000253606">
    <property type="component" value="Chromosome"/>
</dbReference>
<dbReference type="KEGG" id="abas:ACPOL_3989"/>
<evidence type="ECO:0000256" key="1">
    <source>
        <dbReference type="ARBA" id="ARBA00006484"/>
    </source>
</evidence>